<accession>A0AAE1T1E9</accession>
<proteinExistence type="predicted"/>
<organism evidence="3 4">
    <name type="scientific">Anisodus tanguticus</name>
    <dbReference type="NCBI Taxonomy" id="243964"/>
    <lineage>
        <taxon>Eukaryota</taxon>
        <taxon>Viridiplantae</taxon>
        <taxon>Streptophyta</taxon>
        <taxon>Embryophyta</taxon>
        <taxon>Tracheophyta</taxon>
        <taxon>Spermatophyta</taxon>
        <taxon>Magnoliopsida</taxon>
        <taxon>eudicotyledons</taxon>
        <taxon>Gunneridae</taxon>
        <taxon>Pentapetalae</taxon>
        <taxon>asterids</taxon>
        <taxon>lamiids</taxon>
        <taxon>Solanales</taxon>
        <taxon>Solanaceae</taxon>
        <taxon>Solanoideae</taxon>
        <taxon>Hyoscyameae</taxon>
        <taxon>Anisodus</taxon>
    </lineage>
</organism>
<evidence type="ECO:0000313" key="3">
    <source>
        <dbReference type="EMBL" id="KAK4380295.1"/>
    </source>
</evidence>
<protein>
    <recommendedName>
        <fullName evidence="2">C2H2-type domain-containing protein</fullName>
    </recommendedName>
</protein>
<dbReference type="Pfam" id="PF13912">
    <property type="entry name" value="zf-C2H2_6"/>
    <property type="match status" value="3"/>
</dbReference>
<evidence type="ECO:0000313" key="4">
    <source>
        <dbReference type="Proteomes" id="UP001291623"/>
    </source>
</evidence>
<feature type="domain" description="C2H2-type" evidence="2">
    <location>
        <begin position="2329"/>
        <end position="2349"/>
    </location>
</feature>
<name>A0AAE1T1E9_9SOLA</name>
<feature type="domain" description="C2H2-type" evidence="2">
    <location>
        <begin position="1369"/>
        <end position="1389"/>
    </location>
</feature>
<dbReference type="PANTHER" id="PTHR47591:SF13">
    <property type="entry name" value="OS02G0293900 PROTEIN"/>
    <property type="match status" value="1"/>
</dbReference>
<dbReference type="Proteomes" id="UP001291623">
    <property type="component" value="Unassembled WGS sequence"/>
</dbReference>
<dbReference type="PANTHER" id="PTHR47591">
    <property type="entry name" value="ZINC FINGER PROTEIN ZAT2-RELATED"/>
    <property type="match status" value="1"/>
</dbReference>
<dbReference type="PROSITE" id="PS00028">
    <property type="entry name" value="ZINC_FINGER_C2H2_1"/>
    <property type="match status" value="3"/>
</dbReference>
<sequence length="2426" mass="277944">MVLLTIYVSVAETNHNSIGIVINPSASGARTTTPSTEADGNSNANGGGVGFAGALLTRGRRLWEKDKEEGRREEEKFADLQAHMEPNMQVANDAPLLPDLNVSKRITEINCHPVHGWKIVYPPPTFKREEKFADLPAHMEPNMQVANDAPLLADLNVSKRRTEINCHPVHGWKIVYPPPTFKREEKFADLPAHREPNMQVANDAPLLPDLNVSKRRTEINCHPVHGWKIVYPPPTFKREEKFADLPAHREPNMQVANDAPLLPDLNVSKRRTEINCHPVHGWKIVYPPPTFKREEKFPDLQAHREPNMQVANDAPLLPDLNVSKRRTEINCHPVHGWKIVYPPPTFKREEKFADLPAHREPNMQVANDAPLLPDLNVSKRRTEINCHPVHGWKILYPPPTFKREEKFADLPAHMEPNMQVANDAPLLPDLNVSKRRTEINCHPVHGWKIVYPPPTFKREEKFADLPAHMEPNMQVANDAPLLADLNVSKRRTEINCHPVHGWKIVYPPPTFKREEKFCDLPAHMEPNMQVANDAPLLPDLNVSKRRTEINCHPVHGWKILYPPPTFKREEKFADLQAHMEPNMQVANDAPLLPDLNVSKRRTEINCHPVHGWKIVYPPPTFKREEKFADLQAHMEPNMQVANDAPLLADLNVSKRRMEINCHPVHGWKIVYPPPTFKREEKFADLPAHREPNMQVANDAPLLPDLNVSKRRTEINCHPVHGWKILYPPPTFKREEKFADLRAHMEPNMQVANDAPLLPDLNVSKRRTEINCHPVNGWKIVYPPPTFKREEKFADLQAHMEPNMQVANDAPLLPDLNVSKRRMETNCHPVHGWKILYPPPTFKREEKFADLQAHMEPNMQVANDAPLLPDLNVSKRRTEINCHPVHGWKIVYPPPTFKREEKFADLPAHREPNMQVANDAPLLPDLNVSKRRTEINCHPVHGWKIVYPPPTFKREEKFADLQAHMEPNMQVANDAPLLPDLNVSKRRTEINCHPVHGWKIVYPPPTFKREEKFADLQAHMEPNMQVANDAPLLPDLNVSKRRMEINCHPVNGWKIVYPPPTFKREEKFADLQAHMEPNMQVANDAPLLPDLNVSKRRMEINCHPVHGWKILYPPPTFKREEKFADLQAHMEPNMQVANDAPLLADLNVSKRRTEGGEIFDLQAHMEPNMQVANDAPLLPDLNVSKRRTEINCHPVHGWKIVYPPPTFKREEKFADLQAHMEPNMQVANDAPLLPDLNVSKRRTEINCHPVHGWKIVYPPPTFKREEKFADLRAHMEPNMQVANDAPLLPDLNVSKRRMEINCHPVHGWKIVYPPPTFKREEKFADLQAHMEPNMQVANDAPLLADLNVSKRRTEDHCNPPEPVAVEQRRCSVCQKVFDSVKSMFGHINCHPVRGWKIVYLPPTFNTEEKFAELQAHMEPNMQVANDVPLLPDLNVSKRRMEEKFADLQAHMEPNMQVANDVPLLPDLNVSKRRTEEKFADLQAHMEPNMQVANDAPLLPDLNVSKRRTEEKFADLQAHMEPNMQVANDAPLLPDLNASKRRTEEKFADLQAHMEPNMQVANDVPLLPDLNVSKRRMEEKFADLQAHMEPNMQVANDAPLLPDLNASKRRTEEKFADLQAHMEPNMQVANDVPLLPDLNVSKRRMEEKFVDLQAHMEPNMQVANDAPLLPDLNASKRRTEEKFADLQAHMEPNMQVTDDAPLLPDLNASKRRTEEKFADLQAHMEPNMQVANDAPLRRSKRLQKKNGVRGCKIVYPSPTFNMKEKFADLQAHMEPNMQVANDAPLPPDLNVSKRRTEEKFVDLQAHMEPNMQVANDAPLLPDLNVSKRRTEEKFADLQAHMEPNMQVANDAPLLPDLNASKRRTEEKFADLQAHMEPNMQVANDAPLLPDLNVSKRRTEEKFADLQAHMEPNMQVANDAPLLPDLNASKRRTEEKFADLQAHMEPNMQVTDDGPLLPDLNVSKRRTEEKFADLQAHMEPNMQVANDAPLLPDLNVSKRRTEEKFADLQAHMEPNMQVANDAPLLPDLNASKRRTEDKFADLQAHMEPNMQVTDDAPLLPDLNDSKRRTEEKFVDLQAHMEPNMQVANDAPLLPDLNVSKRRTEAHMEPNMQVTDDAPLLPDLNVSKRRTERNIRTIATHPNFVAVEQRRCSLCQKVFDSVKSIPPEPVAVEQRRCSLCQKVFDSVKSMFAHINCHPVRGWKIVYPPPTFNREEKFAELQAHMEPNMQVTDDAPLLPDLNVFKRRTEEKFVELRAHMEPNMQVLDDAPLLPDLNVSKRRTEGGEIFELQAHMEPNMQVTDDAPLLPDLNVFKRRTEDHCNPPEPVAVEQRRCSVCQKVFDSVKSMFGHINCHPVRGWKIVYPPPTFNREEKFAELQAHMEPNTQVTDDAPLLPDPNVSKRRTERNMRTIATHPKRGGGAKTLFGVSKSV</sequence>
<feature type="region of interest" description="Disordered" evidence="1">
    <location>
        <begin position="25"/>
        <end position="47"/>
    </location>
</feature>
<comment type="caution">
    <text evidence="3">The sequence shown here is derived from an EMBL/GenBank/DDBJ whole genome shotgun (WGS) entry which is preliminary data.</text>
</comment>
<keyword evidence="4" id="KW-1185">Reference proteome</keyword>
<feature type="compositionally biased region" description="Polar residues" evidence="1">
    <location>
        <begin position="25"/>
        <end position="39"/>
    </location>
</feature>
<gene>
    <name evidence="3" type="ORF">RND71_002157</name>
</gene>
<dbReference type="InterPro" id="IPR013087">
    <property type="entry name" value="Znf_C2H2_type"/>
</dbReference>
<evidence type="ECO:0000259" key="2">
    <source>
        <dbReference type="PROSITE" id="PS00028"/>
    </source>
</evidence>
<dbReference type="SMART" id="SM00355">
    <property type="entry name" value="ZnF_C2H2"/>
    <property type="match status" value="3"/>
</dbReference>
<reference evidence="3" key="1">
    <citation type="submission" date="2023-12" db="EMBL/GenBank/DDBJ databases">
        <title>Genome assembly of Anisodus tanguticus.</title>
        <authorList>
            <person name="Wang Y.-J."/>
        </authorList>
    </citation>
    <scope>NUCLEOTIDE SEQUENCE</scope>
    <source>
        <strain evidence="3">KB-2021</strain>
        <tissue evidence="3">Leaf</tissue>
    </source>
</reference>
<dbReference type="EMBL" id="JAVYJV010000001">
    <property type="protein sequence ID" value="KAK4380295.1"/>
    <property type="molecule type" value="Genomic_DNA"/>
</dbReference>
<feature type="domain" description="C2H2-type" evidence="2">
    <location>
        <begin position="2173"/>
        <end position="2193"/>
    </location>
</feature>
<evidence type="ECO:0000256" key="1">
    <source>
        <dbReference type="SAM" id="MobiDB-lite"/>
    </source>
</evidence>